<keyword evidence="1" id="KW-1133">Transmembrane helix</keyword>
<reference evidence="2 3" key="1">
    <citation type="journal article" date="2007" name="J. Bacteriol.">
        <title>The genome sequence of avian pathogenic Escherichia coli strain O1:K1:H7 shares strong similarities with human extraintestinal pathogenic E. coli genomes.</title>
        <authorList>
            <person name="Johnson T.J."/>
            <person name="Kariyawasam S."/>
            <person name="Wannemuehler Y."/>
            <person name="Mangiamele P."/>
            <person name="Johnson S.J."/>
            <person name="Doetkott C."/>
            <person name="Skyberg J.A."/>
            <person name="Lynne A.M."/>
            <person name="Johnson J.R."/>
            <person name="Nolan L.K."/>
        </authorList>
    </citation>
    <scope>NUCLEOTIDE SEQUENCE [LARGE SCALE GENOMIC DNA]</scope>
    <source>
        <strain evidence="2">APEC O1</strain>
    </source>
</reference>
<feature type="transmembrane region" description="Helical" evidence="1">
    <location>
        <begin position="319"/>
        <end position="343"/>
    </location>
</feature>
<evidence type="ECO:0000313" key="3">
    <source>
        <dbReference type="Proteomes" id="UP000008216"/>
    </source>
</evidence>
<protein>
    <submittedName>
        <fullName evidence="2">Inner membrane protein</fullName>
    </submittedName>
</protein>
<feature type="transmembrane region" description="Helical" evidence="1">
    <location>
        <begin position="24"/>
        <end position="48"/>
    </location>
</feature>
<feature type="transmembrane region" description="Helical" evidence="1">
    <location>
        <begin position="142"/>
        <end position="165"/>
    </location>
</feature>
<dbReference type="AlphaFoldDB" id="A0A0H2Z5X9"/>
<dbReference type="EMBL" id="CP000468">
    <property type="protein sequence ID" value="ABJ03800.1"/>
    <property type="molecule type" value="Genomic_DNA"/>
</dbReference>
<keyword evidence="1" id="KW-0472">Membrane</keyword>
<feature type="transmembrane region" description="Helical" evidence="1">
    <location>
        <begin position="228"/>
        <end position="250"/>
    </location>
</feature>
<name>A0A0H2Z5X9_ECOK1</name>
<evidence type="ECO:0000256" key="1">
    <source>
        <dbReference type="SAM" id="Phobius"/>
    </source>
</evidence>
<feature type="transmembrane region" description="Helical" evidence="1">
    <location>
        <begin position="280"/>
        <end position="298"/>
    </location>
</feature>
<accession>A0A0H2Z5X9</accession>
<keyword evidence="1" id="KW-0812">Transmembrane</keyword>
<dbReference type="Proteomes" id="UP000008216">
    <property type="component" value="Chromosome"/>
</dbReference>
<proteinExistence type="predicted"/>
<organism evidence="2 3">
    <name type="scientific">Escherichia coli O1:K1 / APEC</name>
    <dbReference type="NCBI Taxonomy" id="405955"/>
    <lineage>
        <taxon>Bacteria</taxon>
        <taxon>Pseudomonadati</taxon>
        <taxon>Pseudomonadota</taxon>
        <taxon>Gammaproteobacteria</taxon>
        <taxon>Enterobacterales</taxon>
        <taxon>Enterobacteriaceae</taxon>
        <taxon>Escherichia</taxon>
    </lineage>
</organism>
<dbReference type="InterPro" id="IPR010295">
    <property type="entry name" value="DUF898"/>
</dbReference>
<keyword evidence="3" id="KW-1185">Reference proteome</keyword>
<feature type="transmembrane region" description="Helical" evidence="1">
    <location>
        <begin position="96"/>
        <end position="116"/>
    </location>
</feature>
<dbReference type="RefSeq" id="WP_001000687.1">
    <property type="nucleotide sequence ID" value="NC_008563.1"/>
</dbReference>
<sequence length="395" mass="44062">MNDVNIGKDNSRHSFVFTGKGGEYFLICLVNFSLTIITLGIYGPWALIKCRRYIYQHVTLKGQPFSYKGTGGAIFVSMLLIVVVYLLSISCFAGQHFALGLFLFALLICGIPCMAVKSLQYQANMTSLNDIRFGFNCSMMRAWWVMLGLPVLLALVFWFALYLIAQVTTSIGGLFFNLVALSLLSAIGLGVVHGITYSKWMPLLGNNATFGIHKFSIQVNVKECIKGCMLAILTMVPFIIVIGIMIAPVFQQLMMMTMLGRSDAGSEFVLQYYPQIMASYFLYFVAILVFASYLYVTLRNLFLNNLTLANGTIRFHSSVTAIGMLLRMLAVLMGSSITCGLAYPWLKMWMVSWIANNTHVQGDLDSLELTNDDKPQDSGSLMWISRGIMPYVPFI</sequence>
<dbReference type="Pfam" id="PF05987">
    <property type="entry name" value="DUF898"/>
    <property type="match status" value="1"/>
</dbReference>
<feature type="transmembrane region" description="Helical" evidence="1">
    <location>
        <begin position="171"/>
        <end position="192"/>
    </location>
</feature>
<feature type="transmembrane region" description="Helical" evidence="1">
    <location>
        <begin position="69"/>
        <end position="90"/>
    </location>
</feature>
<gene>
    <name evidence="2" type="primary">yjgN</name>
    <name evidence="2" type="ORF">APECO1_2137</name>
</gene>
<dbReference type="KEGG" id="ecv:APECO1_2137"/>
<evidence type="ECO:0000313" key="2">
    <source>
        <dbReference type="EMBL" id="ABJ03800.1"/>
    </source>
</evidence>
<dbReference type="HOGENOM" id="CLU_049287_2_0_6"/>